<protein>
    <submittedName>
        <fullName evidence="2">Intracellular sulfur oxidation DsrE/DsrF family protein</fullName>
    </submittedName>
</protein>
<name>A0A2W7HWJ2_9FLAO</name>
<evidence type="ECO:0000256" key="1">
    <source>
        <dbReference type="SAM" id="SignalP"/>
    </source>
</evidence>
<dbReference type="Proteomes" id="UP000249542">
    <property type="component" value="Unassembled WGS sequence"/>
</dbReference>
<comment type="caution">
    <text evidence="2">The sequence shown here is derived from an EMBL/GenBank/DDBJ whole genome shotgun (WGS) entry which is preliminary data.</text>
</comment>
<dbReference type="EMBL" id="QKYV01000009">
    <property type="protein sequence ID" value="PZW37904.1"/>
    <property type="molecule type" value="Genomic_DNA"/>
</dbReference>
<proteinExistence type="predicted"/>
<dbReference type="Gene3D" id="3.40.1260.10">
    <property type="entry name" value="DsrEFH-like"/>
    <property type="match status" value="1"/>
</dbReference>
<organism evidence="2 3">
    <name type="scientific">Mesonia algae</name>
    <dbReference type="NCBI Taxonomy" id="213248"/>
    <lineage>
        <taxon>Bacteria</taxon>
        <taxon>Pseudomonadati</taxon>
        <taxon>Bacteroidota</taxon>
        <taxon>Flavobacteriia</taxon>
        <taxon>Flavobacteriales</taxon>
        <taxon>Flavobacteriaceae</taxon>
        <taxon>Mesonia</taxon>
    </lineage>
</organism>
<keyword evidence="3" id="KW-1185">Reference proteome</keyword>
<dbReference type="RefSeq" id="WP_111541960.1">
    <property type="nucleotide sequence ID" value="NZ_QKYV01000009.1"/>
</dbReference>
<keyword evidence="1" id="KW-0732">Signal</keyword>
<feature type="chain" id="PRO_5015989885" evidence="1">
    <location>
        <begin position="21"/>
        <end position="139"/>
    </location>
</feature>
<dbReference type="InterPro" id="IPR027396">
    <property type="entry name" value="DsrEFH-like"/>
</dbReference>
<gene>
    <name evidence="2" type="ORF">LX95_02696</name>
</gene>
<evidence type="ECO:0000313" key="3">
    <source>
        <dbReference type="Proteomes" id="UP000249542"/>
    </source>
</evidence>
<accession>A0A2W7HWJ2</accession>
<sequence length="139" mass="15902">MRTFIISSLILLLSITNLTAQEKSNISIKQDYIVLTRKIPQLKPILITAKELQQEALQTFGEYEVVICGKTVKDLEDHTKIQPFLDQAKQLGVEIFACGFSLEKFKVNQNKLPEDLQVVKNGILYNFKKQKEGYLSIEL</sequence>
<feature type="signal peptide" evidence="1">
    <location>
        <begin position="1"/>
        <end position="20"/>
    </location>
</feature>
<evidence type="ECO:0000313" key="2">
    <source>
        <dbReference type="EMBL" id="PZW37904.1"/>
    </source>
</evidence>
<dbReference type="SUPFAM" id="SSF75169">
    <property type="entry name" value="DsrEFH-like"/>
    <property type="match status" value="1"/>
</dbReference>
<dbReference type="AlphaFoldDB" id="A0A2W7HWJ2"/>
<reference evidence="2 3" key="1">
    <citation type="submission" date="2018-06" db="EMBL/GenBank/DDBJ databases">
        <title>Genomic Encyclopedia of Archaeal and Bacterial Type Strains, Phase II (KMG-II): from individual species to whole genera.</title>
        <authorList>
            <person name="Goeker M."/>
        </authorList>
    </citation>
    <scope>NUCLEOTIDE SEQUENCE [LARGE SCALE GENOMIC DNA]</scope>
    <source>
        <strain evidence="2 3">DSM 15361</strain>
    </source>
</reference>